<evidence type="ECO:0000313" key="3">
    <source>
        <dbReference type="EMBL" id="BAJ65080.1"/>
    </source>
</evidence>
<feature type="transmembrane region" description="Helical" evidence="2">
    <location>
        <begin position="12"/>
        <end position="33"/>
    </location>
</feature>
<keyword evidence="2" id="KW-0812">Transmembrane</keyword>
<dbReference type="EMBL" id="AP012029">
    <property type="protein sequence ID" value="BAJ65080.1"/>
    <property type="molecule type" value="Genomic_DNA"/>
</dbReference>
<evidence type="ECO:0000256" key="1">
    <source>
        <dbReference type="SAM" id="MobiDB-lite"/>
    </source>
</evidence>
<dbReference type="HOGENOM" id="CLU_692025_0_0_0"/>
<dbReference type="InParanoid" id="E8N2T0"/>
<dbReference type="Proteomes" id="UP000008922">
    <property type="component" value="Chromosome"/>
</dbReference>
<dbReference type="KEGG" id="atm:ANT_30540"/>
<keyword evidence="4" id="KW-1185">Reference proteome</keyword>
<dbReference type="STRING" id="926569.ANT_30540"/>
<sequence length="429" mass="48276">MAVLEDALKTLWRVFLNTLMLGLSLVLITRADYLPLNFLEQVRAYTRWQEFNYEAWMLDALLLKGQMAGLSAPRYLTILDQRRVVFDYLDLIGEIQRLNREIALIYADPQVKDPQSASADLNRQLLEARAREERLAPLAEAVIQSQVSAVLAEMHLTTLGQPIPPVLYHVTPLPYALIVSPRDQIRQEANISLLPGLTLEQRVAIEDAVAQGLNRSTLVVGIGGVGVYPTMVMSTTDLNWLVEVVAHEWTHNYLTLRPLGMRYEASPEMRTINETTASLAGKEIGRRVIERFYPERVPPPPPPQPPAAPRDGEAPEPPAFNFNREMRITRVKVDALLAEGKIEEAEAYMEERRQFFWDHGYAIRKLNQAYFAFYGAYNDEPGGTGAAGEDPVGPAVRKLREQSPSLADFLKKIAQVTSFEDLQKMLAAP</sequence>
<feature type="region of interest" description="Disordered" evidence="1">
    <location>
        <begin position="293"/>
        <end position="320"/>
    </location>
</feature>
<feature type="compositionally biased region" description="Pro residues" evidence="1">
    <location>
        <begin position="296"/>
        <end position="308"/>
    </location>
</feature>
<keyword evidence="2" id="KW-1133">Transmembrane helix</keyword>
<evidence type="ECO:0000256" key="2">
    <source>
        <dbReference type="SAM" id="Phobius"/>
    </source>
</evidence>
<proteinExistence type="predicted"/>
<protein>
    <submittedName>
        <fullName evidence="3">Uncharacterized protein</fullName>
    </submittedName>
</protein>
<evidence type="ECO:0000313" key="4">
    <source>
        <dbReference type="Proteomes" id="UP000008922"/>
    </source>
</evidence>
<accession>E8N2T0</accession>
<dbReference type="OrthoDB" id="150591at2"/>
<name>E8N2T0_ANATU</name>
<dbReference type="RefSeq" id="WP_013561421.1">
    <property type="nucleotide sequence ID" value="NC_014960.1"/>
</dbReference>
<keyword evidence="2" id="KW-0472">Membrane</keyword>
<reference evidence="3 4" key="1">
    <citation type="submission" date="2010-12" db="EMBL/GenBank/DDBJ databases">
        <title>Whole genome sequence of Anaerolinea thermophila UNI-1.</title>
        <authorList>
            <person name="Narita-Yamada S."/>
            <person name="Kishi E."/>
            <person name="Watanabe Y."/>
            <person name="Takasaki K."/>
            <person name="Ankai A."/>
            <person name="Oguchi A."/>
            <person name="Fukui S."/>
            <person name="Takahashi M."/>
            <person name="Yashiro I."/>
            <person name="Hosoyama A."/>
            <person name="Sekiguchi Y."/>
            <person name="Hanada S."/>
            <person name="Fujita N."/>
        </authorList>
    </citation>
    <scope>NUCLEOTIDE SEQUENCE [LARGE SCALE GENOMIC DNA]</scope>
    <source>
        <strain evidence="4">DSM 14523 / JCM 11388 / NBRC 100420 / UNI-1</strain>
    </source>
</reference>
<gene>
    <name evidence="3" type="ordered locus">ANT_30540</name>
</gene>
<dbReference type="AlphaFoldDB" id="E8N2T0"/>
<organism evidence="3 4">
    <name type="scientific">Anaerolinea thermophila (strain DSM 14523 / JCM 11388 / NBRC 100420 / UNI-1)</name>
    <dbReference type="NCBI Taxonomy" id="926569"/>
    <lineage>
        <taxon>Bacteria</taxon>
        <taxon>Bacillati</taxon>
        <taxon>Chloroflexota</taxon>
        <taxon>Anaerolineae</taxon>
        <taxon>Anaerolineales</taxon>
        <taxon>Anaerolineaceae</taxon>
        <taxon>Anaerolinea</taxon>
    </lineage>
</organism>
<dbReference type="eggNOG" id="ENOG5033T0B">
    <property type="taxonomic scope" value="Bacteria"/>
</dbReference>